<dbReference type="Proteomes" id="UP001347796">
    <property type="component" value="Unassembled WGS sequence"/>
</dbReference>
<protein>
    <submittedName>
        <fullName evidence="1">Uncharacterized protein</fullName>
    </submittedName>
</protein>
<evidence type="ECO:0000313" key="1">
    <source>
        <dbReference type="EMBL" id="KAK6175789.1"/>
    </source>
</evidence>
<dbReference type="AlphaFoldDB" id="A0AAN8JJN3"/>
<sequence>MTLDHNKFRETLVSSLGEAAPSDIKSMADHYDSALKRSLDILAPTSSKTVTDKPKAPWFNDNISEAQKTFRKAERRFISSDRREIDKEILNSEKKKYSEFVEKIKVEHHRDQIENADSKGLFKIVDDMIGQKTAVNNVIPESATSKQAAADMLSTFFIEKVDRLCEKFTSSVSA</sequence>
<gene>
    <name evidence="1" type="ORF">SNE40_014180</name>
</gene>
<organism evidence="1 2">
    <name type="scientific">Patella caerulea</name>
    <name type="common">Rayed Mediterranean limpet</name>
    <dbReference type="NCBI Taxonomy" id="87958"/>
    <lineage>
        <taxon>Eukaryota</taxon>
        <taxon>Metazoa</taxon>
        <taxon>Spiralia</taxon>
        <taxon>Lophotrochozoa</taxon>
        <taxon>Mollusca</taxon>
        <taxon>Gastropoda</taxon>
        <taxon>Patellogastropoda</taxon>
        <taxon>Patelloidea</taxon>
        <taxon>Patellidae</taxon>
        <taxon>Patella</taxon>
    </lineage>
</organism>
<accession>A0AAN8JJN3</accession>
<comment type="caution">
    <text evidence="1">The sequence shown here is derived from an EMBL/GenBank/DDBJ whole genome shotgun (WGS) entry which is preliminary data.</text>
</comment>
<proteinExistence type="predicted"/>
<dbReference type="EMBL" id="JAZGQO010000010">
    <property type="protein sequence ID" value="KAK6175789.1"/>
    <property type="molecule type" value="Genomic_DNA"/>
</dbReference>
<keyword evidence="2" id="KW-1185">Reference proteome</keyword>
<name>A0AAN8JJN3_PATCE</name>
<reference evidence="1 2" key="1">
    <citation type="submission" date="2024-01" db="EMBL/GenBank/DDBJ databases">
        <title>The genome of the rayed Mediterranean limpet Patella caerulea (Linnaeus, 1758).</title>
        <authorList>
            <person name="Anh-Thu Weber A."/>
            <person name="Halstead-Nussloch G."/>
        </authorList>
    </citation>
    <scope>NUCLEOTIDE SEQUENCE [LARGE SCALE GENOMIC DNA]</scope>
    <source>
        <strain evidence="1">AATW-2023a</strain>
        <tissue evidence="1">Whole specimen</tissue>
    </source>
</reference>
<evidence type="ECO:0000313" key="2">
    <source>
        <dbReference type="Proteomes" id="UP001347796"/>
    </source>
</evidence>